<sequence length="120" mass="13593">MYGGVPAPPLKVLPECGTPFKVRENLPTFAKPHDLHLPWHIWVSTMRDTIYLGEEHEGPSFACQCSASVEHNTKDTDAVHNGLTINALMIGKLSNRKTQNRSRYKNHDNRYMIIHLATTN</sequence>
<dbReference type="GeneID" id="37054774"/>
<keyword evidence="2" id="KW-1185">Reference proteome</keyword>
<comment type="caution">
    <text evidence="1">The sequence shown here is derived from an EMBL/GenBank/DDBJ whole genome shotgun (WGS) entry which is preliminary data.</text>
</comment>
<dbReference type="AlphaFoldDB" id="A0A317VAQ1"/>
<reference evidence="1" key="1">
    <citation type="submission" date="2016-12" db="EMBL/GenBank/DDBJ databases">
        <title>The genomes of Aspergillus section Nigri reveals drivers in fungal speciation.</title>
        <authorList>
            <consortium name="DOE Joint Genome Institute"/>
            <person name="Vesth T.C."/>
            <person name="Nybo J."/>
            <person name="Theobald S."/>
            <person name="Brandl J."/>
            <person name="Frisvad J.C."/>
            <person name="Nielsen K.F."/>
            <person name="Lyhne E.K."/>
            <person name="Kogle M.E."/>
            <person name="Kuo A."/>
            <person name="Riley R."/>
            <person name="Clum A."/>
            <person name="Nolan M."/>
            <person name="Lipzen A."/>
            <person name="Salamov A."/>
            <person name="Henrissat B."/>
            <person name="Wiebenga A."/>
            <person name="De vries R.P."/>
            <person name="Grigoriev I.V."/>
            <person name="Mortensen U.H."/>
            <person name="Andersen M.R."/>
            <person name="Baker S.E."/>
        </authorList>
    </citation>
    <scope>NUCLEOTIDE SEQUENCE</scope>
    <source>
        <strain evidence="1">CBS 122712</strain>
    </source>
</reference>
<evidence type="ECO:0000313" key="2">
    <source>
        <dbReference type="Proteomes" id="UP000246171"/>
    </source>
</evidence>
<name>A0A317VAQ1_ASPEC</name>
<organism evidence="1 2">
    <name type="scientific">Aspergillus eucalypticola (strain CBS 122712 / IBT 29274)</name>
    <dbReference type="NCBI Taxonomy" id="1448314"/>
    <lineage>
        <taxon>Eukaryota</taxon>
        <taxon>Fungi</taxon>
        <taxon>Dikarya</taxon>
        <taxon>Ascomycota</taxon>
        <taxon>Pezizomycotina</taxon>
        <taxon>Eurotiomycetes</taxon>
        <taxon>Eurotiomycetidae</taxon>
        <taxon>Eurotiales</taxon>
        <taxon>Aspergillaceae</taxon>
        <taxon>Aspergillus</taxon>
        <taxon>Aspergillus subgen. Circumdati</taxon>
    </lineage>
</organism>
<dbReference type="RefSeq" id="XP_025387277.1">
    <property type="nucleotide sequence ID" value="XM_025532812.1"/>
</dbReference>
<gene>
    <name evidence="1" type="ORF">BO83DRAFT_389591</name>
</gene>
<dbReference type="EMBL" id="MSFU01000015">
    <property type="protein sequence ID" value="PWY71286.1"/>
    <property type="molecule type" value="Genomic_DNA"/>
</dbReference>
<proteinExistence type="predicted"/>
<accession>A0A317VAQ1</accession>
<dbReference type="Proteomes" id="UP000246171">
    <property type="component" value="Unassembled WGS sequence"/>
</dbReference>
<protein>
    <submittedName>
        <fullName evidence="1">Uncharacterized protein</fullName>
    </submittedName>
</protein>
<evidence type="ECO:0000313" key="1">
    <source>
        <dbReference type="EMBL" id="PWY71286.1"/>
    </source>
</evidence>
<dbReference type="VEuPathDB" id="FungiDB:BO83DRAFT_389591"/>